<evidence type="ECO:0000313" key="10">
    <source>
        <dbReference type="Proteomes" id="UP000198894"/>
    </source>
</evidence>
<dbReference type="RefSeq" id="WP_091589883.1">
    <property type="nucleotide sequence ID" value="NZ_FNEE01000001.1"/>
</dbReference>
<dbReference type="PANTHER" id="PTHR30472">
    <property type="entry name" value="FERRIC ENTEROBACTIN TRANSPORT SYSTEM PERMEASE PROTEIN"/>
    <property type="match status" value="1"/>
</dbReference>
<evidence type="ECO:0000256" key="2">
    <source>
        <dbReference type="ARBA" id="ARBA00007935"/>
    </source>
</evidence>
<accession>A0A1G8HGN3</accession>
<feature type="transmembrane region" description="Helical" evidence="8">
    <location>
        <begin position="274"/>
        <end position="295"/>
    </location>
</feature>
<feature type="transmembrane region" description="Helical" evidence="8">
    <location>
        <begin position="232"/>
        <end position="262"/>
    </location>
</feature>
<comment type="similarity">
    <text evidence="2">Belongs to the binding-protein-dependent transport system permease family. FecCD subfamily.</text>
</comment>
<keyword evidence="6 8" id="KW-1133">Transmembrane helix</keyword>
<evidence type="ECO:0000256" key="5">
    <source>
        <dbReference type="ARBA" id="ARBA00022692"/>
    </source>
</evidence>
<dbReference type="EMBL" id="FNEE01000001">
    <property type="protein sequence ID" value="SDI05742.1"/>
    <property type="molecule type" value="Genomic_DNA"/>
</dbReference>
<dbReference type="Pfam" id="PF01032">
    <property type="entry name" value="FecCD"/>
    <property type="match status" value="1"/>
</dbReference>
<sequence>MTAGSLGSQGFAYQAIGAATLLALFVASLFVGVGELAIGSLASDPEALRLIMISRLPRTLAALLAGSALAIAGLVMQTLARNRFVEPSTAGTAQSAALGILVVTLVWPDASLGWKAAGAAVTALAGTSVFLMLAHRLPPTQPFLVPLFGLVYGGVIGAAAIFAAWHLDLLQYLEVWMTGEFSGILRGRYELLWVAGALVVLAWWTADRLTMLSLGRDVSIGLGLNYAAMLRLGLVIVSAITALTVVVVGTIPFVGLVAPNIVSRFAGENLRHTLPWVAGGGAALVLACDIMGRLIRFPYEVPVGTILGVVGAVLFLALLLGRNSND</sequence>
<evidence type="ECO:0000256" key="4">
    <source>
        <dbReference type="ARBA" id="ARBA00022475"/>
    </source>
</evidence>
<evidence type="ECO:0000256" key="8">
    <source>
        <dbReference type="SAM" id="Phobius"/>
    </source>
</evidence>
<dbReference type="InterPro" id="IPR037294">
    <property type="entry name" value="ABC_BtuC-like"/>
</dbReference>
<keyword evidence="5 8" id="KW-0812">Transmembrane</keyword>
<feature type="transmembrane region" description="Helical" evidence="8">
    <location>
        <begin position="301"/>
        <end position="320"/>
    </location>
</feature>
<dbReference type="SUPFAM" id="SSF81345">
    <property type="entry name" value="ABC transporter involved in vitamin B12 uptake, BtuC"/>
    <property type="match status" value="1"/>
</dbReference>
<keyword evidence="3" id="KW-0813">Transport</keyword>
<gene>
    <name evidence="9" type="ORF">SAMN05428953_10153</name>
</gene>
<protein>
    <submittedName>
        <fullName evidence="9">Iron complex transport system permease protein</fullName>
    </submittedName>
</protein>
<organism evidence="9 10">
    <name type="scientific">Mesorhizobium muleiense</name>
    <dbReference type="NCBI Taxonomy" id="1004279"/>
    <lineage>
        <taxon>Bacteria</taxon>
        <taxon>Pseudomonadati</taxon>
        <taxon>Pseudomonadota</taxon>
        <taxon>Alphaproteobacteria</taxon>
        <taxon>Hyphomicrobiales</taxon>
        <taxon>Phyllobacteriaceae</taxon>
        <taxon>Mesorhizobium</taxon>
    </lineage>
</organism>
<keyword evidence="10" id="KW-1185">Reference proteome</keyword>
<dbReference type="Proteomes" id="UP000198894">
    <property type="component" value="Unassembled WGS sequence"/>
</dbReference>
<evidence type="ECO:0000313" key="9">
    <source>
        <dbReference type="EMBL" id="SDI05742.1"/>
    </source>
</evidence>
<feature type="transmembrane region" description="Helical" evidence="8">
    <location>
        <begin position="59"/>
        <end position="80"/>
    </location>
</feature>
<comment type="subcellular location">
    <subcellularLocation>
        <location evidence="1">Cell membrane</location>
        <topology evidence="1">Multi-pass membrane protein</topology>
    </subcellularLocation>
</comment>
<dbReference type="PANTHER" id="PTHR30472:SF27">
    <property type="entry name" value="PETROBACTIN IMPORT SYSTEM PERMEASE PROTEIN YCLN"/>
    <property type="match status" value="1"/>
</dbReference>
<dbReference type="GO" id="GO:0005886">
    <property type="term" value="C:plasma membrane"/>
    <property type="evidence" value="ECO:0007669"/>
    <property type="project" value="UniProtKB-SubCell"/>
</dbReference>
<evidence type="ECO:0000256" key="3">
    <source>
        <dbReference type="ARBA" id="ARBA00022448"/>
    </source>
</evidence>
<feature type="transmembrane region" description="Helical" evidence="8">
    <location>
        <begin position="12"/>
        <end position="38"/>
    </location>
</feature>
<feature type="transmembrane region" description="Helical" evidence="8">
    <location>
        <begin position="188"/>
        <end position="206"/>
    </location>
</feature>
<dbReference type="Gene3D" id="1.10.3470.10">
    <property type="entry name" value="ABC transporter involved in vitamin B12 uptake, BtuC"/>
    <property type="match status" value="1"/>
</dbReference>
<evidence type="ECO:0000256" key="7">
    <source>
        <dbReference type="ARBA" id="ARBA00023136"/>
    </source>
</evidence>
<reference evidence="10" key="1">
    <citation type="submission" date="2016-10" db="EMBL/GenBank/DDBJ databases">
        <authorList>
            <person name="Varghese N."/>
            <person name="Submissions S."/>
        </authorList>
    </citation>
    <scope>NUCLEOTIDE SEQUENCE [LARGE SCALE GENOMIC DNA]</scope>
    <source>
        <strain evidence="10">CGMCC 1.11022</strain>
    </source>
</reference>
<keyword evidence="4" id="KW-1003">Cell membrane</keyword>
<feature type="transmembrane region" description="Helical" evidence="8">
    <location>
        <begin position="92"/>
        <end position="110"/>
    </location>
</feature>
<keyword evidence="7 8" id="KW-0472">Membrane</keyword>
<dbReference type="AlphaFoldDB" id="A0A1G8HGN3"/>
<dbReference type="GO" id="GO:0022857">
    <property type="term" value="F:transmembrane transporter activity"/>
    <property type="evidence" value="ECO:0007669"/>
    <property type="project" value="InterPro"/>
</dbReference>
<evidence type="ECO:0000256" key="1">
    <source>
        <dbReference type="ARBA" id="ARBA00004651"/>
    </source>
</evidence>
<dbReference type="InterPro" id="IPR000522">
    <property type="entry name" value="ABC_transptr_permease_BtuC"/>
</dbReference>
<feature type="transmembrane region" description="Helical" evidence="8">
    <location>
        <begin position="117"/>
        <end position="137"/>
    </location>
</feature>
<dbReference type="CDD" id="cd06550">
    <property type="entry name" value="TM_ABC_iron-siderophores_like"/>
    <property type="match status" value="1"/>
</dbReference>
<feature type="transmembrane region" description="Helical" evidence="8">
    <location>
        <begin position="143"/>
        <end position="167"/>
    </location>
</feature>
<name>A0A1G8HGN3_9HYPH</name>
<evidence type="ECO:0000256" key="6">
    <source>
        <dbReference type="ARBA" id="ARBA00022989"/>
    </source>
</evidence>
<proteinExistence type="inferred from homology"/>
<dbReference type="GO" id="GO:0033214">
    <property type="term" value="P:siderophore-iron import into cell"/>
    <property type="evidence" value="ECO:0007669"/>
    <property type="project" value="TreeGrafter"/>
</dbReference>